<dbReference type="RefSeq" id="WP_171201020.1">
    <property type="nucleotide sequence ID" value="NZ_JABEND010000012.1"/>
</dbReference>
<dbReference type="Gene3D" id="1.20.1090.10">
    <property type="entry name" value="Dehydroquinate synthase-like - alpha domain"/>
    <property type="match status" value="1"/>
</dbReference>
<evidence type="ECO:0000256" key="5">
    <source>
        <dbReference type="ARBA" id="ARBA00022605"/>
    </source>
</evidence>
<evidence type="ECO:0000256" key="9">
    <source>
        <dbReference type="HAMAP-Rule" id="MF_00110"/>
    </source>
</evidence>
<keyword evidence="9" id="KW-0479">Metal-binding</keyword>
<feature type="binding site" evidence="9">
    <location>
        <position position="162"/>
    </location>
    <ligand>
        <name>NAD(+)</name>
        <dbReference type="ChEBI" id="CHEBI:57540"/>
    </ligand>
</feature>
<accession>A0A849A9V9</accession>
<feature type="region of interest" description="Disordered" evidence="10">
    <location>
        <begin position="368"/>
        <end position="426"/>
    </location>
</feature>
<dbReference type="EMBL" id="JABEND010000012">
    <property type="protein sequence ID" value="NNG37319.1"/>
    <property type="molecule type" value="Genomic_DNA"/>
</dbReference>
<keyword evidence="9" id="KW-0170">Cobalt</keyword>
<proteinExistence type="inferred from homology"/>
<dbReference type="InterPro" id="IPR050071">
    <property type="entry name" value="Dehydroquinate_synthase"/>
</dbReference>
<evidence type="ECO:0000259" key="11">
    <source>
        <dbReference type="Pfam" id="PF01761"/>
    </source>
</evidence>
<dbReference type="UniPathway" id="UPA00053">
    <property type="reaction ID" value="UER00085"/>
</dbReference>
<dbReference type="GO" id="GO:0009423">
    <property type="term" value="P:chorismate biosynthetic process"/>
    <property type="evidence" value="ECO:0007669"/>
    <property type="project" value="UniProtKB-UniRule"/>
</dbReference>
<evidence type="ECO:0000256" key="6">
    <source>
        <dbReference type="ARBA" id="ARBA00023027"/>
    </source>
</evidence>
<protein>
    <recommendedName>
        <fullName evidence="4 9">3-dehydroquinate synthase</fullName>
        <shortName evidence="9">DHQS</shortName>
        <ecNumber evidence="4 9">4.2.3.4</ecNumber>
    </recommendedName>
</protein>
<keyword evidence="5 9" id="KW-0028">Amino-acid biosynthesis</keyword>
<dbReference type="HAMAP" id="MF_00110">
    <property type="entry name" value="DHQ_synthase"/>
    <property type="match status" value="1"/>
</dbReference>
<dbReference type="GO" id="GO:0003856">
    <property type="term" value="F:3-dehydroquinate synthase activity"/>
    <property type="evidence" value="ECO:0007669"/>
    <property type="project" value="UniProtKB-UniRule"/>
</dbReference>
<evidence type="ECO:0000256" key="7">
    <source>
        <dbReference type="ARBA" id="ARBA00023141"/>
    </source>
</evidence>
<evidence type="ECO:0000256" key="4">
    <source>
        <dbReference type="ARBA" id="ARBA00013031"/>
    </source>
</evidence>
<sequence>MTIPSAESGAQQPASVGSAADCRARIEVRSIPGYPVTIGRFLPDAIVAAVADAGAGTVAIVHPAPLARMAESVKALLESGGSNVHLVQVPDGEDAKSLGVLAFLWDVFGQIGLDRTDLVIGLGGGSSTDLAGFAAATWLRGVRVLQLPTTLLAMVDAAVGGKTGINSGAGKNMVGSFHEPVAVIGDLAALDTLPEPELVAGLAEIIKCGFIADPQILTLIERALTDPGLGLDAVLDPAGPLLAELVQRAVRVKAEVVAADLKEASLREILNYGHTFGHAIEKREQYRWRHGEAISVGMVFAAALAAQAGRLDPEVVNRTRRLLAAVGLPTSYPATEQARAELIELMGSDKKTRSGVLRFVILTDRPDIDSSAPAGRGTGPLRTERLAGPSEAALAAAFDAIDSDTENPAAGRHPDGSTAGAERPSS</sequence>
<feature type="binding site" evidence="9">
    <location>
        <begin position="149"/>
        <end position="150"/>
    </location>
    <ligand>
        <name>NAD(+)</name>
        <dbReference type="ChEBI" id="CHEBI:57540"/>
    </ligand>
</feature>
<dbReference type="CDD" id="cd08195">
    <property type="entry name" value="DHQS"/>
    <property type="match status" value="1"/>
</dbReference>
<feature type="binding site" evidence="9">
    <location>
        <position position="290"/>
    </location>
    <ligand>
        <name>Zn(2+)</name>
        <dbReference type="ChEBI" id="CHEBI:29105"/>
    </ligand>
</feature>
<dbReference type="Pfam" id="PF01761">
    <property type="entry name" value="DHQ_synthase"/>
    <property type="match status" value="1"/>
</dbReference>
<comment type="catalytic activity">
    <reaction evidence="1 9">
        <text>7-phospho-2-dehydro-3-deoxy-D-arabino-heptonate = 3-dehydroquinate + phosphate</text>
        <dbReference type="Rhea" id="RHEA:21968"/>
        <dbReference type="ChEBI" id="CHEBI:32364"/>
        <dbReference type="ChEBI" id="CHEBI:43474"/>
        <dbReference type="ChEBI" id="CHEBI:58394"/>
        <dbReference type="EC" id="4.2.3.4"/>
    </reaction>
</comment>
<dbReference type="NCBIfam" id="TIGR01357">
    <property type="entry name" value="aroB"/>
    <property type="match status" value="1"/>
</dbReference>
<keyword evidence="14" id="KW-1185">Reference proteome</keyword>
<feature type="binding site" evidence="9">
    <location>
        <position position="171"/>
    </location>
    <ligand>
        <name>NAD(+)</name>
        <dbReference type="ChEBI" id="CHEBI:57540"/>
    </ligand>
</feature>
<dbReference type="GO" id="GO:0005737">
    <property type="term" value="C:cytoplasm"/>
    <property type="evidence" value="ECO:0007669"/>
    <property type="project" value="UniProtKB-SubCell"/>
</dbReference>
<dbReference type="GO" id="GO:0009073">
    <property type="term" value="P:aromatic amino acid family biosynthetic process"/>
    <property type="evidence" value="ECO:0007669"/>
    <property type="project" value="UniProtKB-KW"/>
</dbReference>
<comment type="subcellular location">
    <subcellularLocation>
        <location evidence="9">Cytoplasm</location>
    </subcellularLocation>
</comment>
<comment type="similarity">
    <text evidence="9">Belongs to the sugar phosphate cyclases superfamily. Dehydroquinate synthase family.</text>
</comment>
<comment type="caution">
    <text evidence="9">Lacks conserved residue(s) required for the propagation of feature annotation.</text>
</comment>
<evidence type="ECO:0000256" key="3">
    <source>
        <dbReference type="ARBA" id="ARBA00004661"/>
    </source>
</evidence>
<keyword evidence="9" id="KW-0862">Zinc</keyword>
<keyword evidence="8 9" id="KW-0456">Lyase</keyword>
<feature type="binding site" evidence="9">
    <location>
        <position position="274"/>
    </location>
    <ligand>
        <name>Zn(2+)</name>
        <dbReference type="ChEBI" id="CHEBI:29105"/>
    </ligand>
</feature>
<feature type="binding site" evidence="9">
    <location>
        <position position="204"/>
    </location>
    <ligand>
        <name>Zn(2+)</name>
        <dbReference type="ChEBI" id="CHEBI:29105"/>
    </ligand>
</feature>
<dbReference type="InterPro" id="IPR016037">
    <property type="entry name" value="DHQ_synth_AroB"/>
</dbReference>
<evidence type="ECO:0000313" key="14">
    <source>
        <dbReference type="Proteomes" id="UP000562984"/>
    </source>
</evidence>
<evidence type="ECO:0000256" key="1">
    <source>
        <dbReference type="ARBA" id="ARBA00001393"/>
    </source>
</evidence>
<comment type="cofactor">
    <cofactor evidence="9">
        <name>Co(2+)</name>
        <dbReference type="ChEBI" id="CHEBI:48828"/>
    </cofactor>
    <cofactor evidence="9">
        <name>Zn(2+)</name>
        <dbReference type="ChEBI" id="CHEBI:29105"/>
    </cofactor>
    <text evidence="9">Binds 1 divalent metal cation per subunit. Can use either Co(2+) or Zn(2+).</text>
</comment>
<organism evidence="13 14">
    <name type="scientific">Nakamurella aerolata</name>
    <dbReference type="NCBI Taxonomy" id="1656892"/>
    <lineage>
        <taxon>Bacteria</taxon>
        <taxon>Bacillati</taxon>
        <taxon>Actinomycetota</taxon>
        <taxon>Actinomycetes</taxon>
        <taxon>Nakamurellales</taxon>
        <taxon>Nakamurellaceae</taxon>
        <taxon>Nakamurella</taxon>
    </lineage>
</organism>
<comment type="caution">
    <text evidence="13">The sequence shown here is derived from an EMBL/GenBank/DDBJ whole genome shotgun (WGS) entry which is preliminary data.</text>
</comment>
<dbReference type="PANTHER" id="PTHR43622">
    <property type="entry name" value="3-DEHYDROQUINATE SYNTHASE"/>
    <property type="match status" value="1"/>
</dbReference>
<evidence type="ECO:0000256" key="8">
    <source>
        <dbReference type="ARBA" id="ARBA00023239"/>
    </source>
</evidence>
<dbReference type="GO" id="GO:0046872">
    <property type="term" value="F:metal ion binding"/>
    <property type="evidence" value="ECO:0007669"/>
    <property type="project" value="UniProtKB-KW"/>
</dbReference>
<reference evidence="13 14" key="1">
    <citation type="submission" date="2020-05" db="EMBL/GenBank/DDBJ databases">
        <title>Nakamurella sp. DB0629 isolated from air conditioner.</title>
        <authorList>
            <person name="Kim D.H."/>
            <person name="Kim D.-U."/>
        </authorList>
    </citation>
    <scope>NUCLEOTIDE SEQUENCE [LARGE SCALE GENOMIC DNA]</scope>
    <source>
        <strain evidence="13 14">DB0629</strain>
    </source>
</reference>
<dbReference type="Proteomes" id="UP000562984">
    <property type="component" value="Unassembled WGS sequence"/>
</dbReference>
<dbReference type="AlphaFoldDB" id="A0A849A9V9"/>
<name>A0A849A9V9_9ACTN</name>
<dbReference type="SUPFAM" id="SSF56796">
    <property type="entry name" value="Dehydroquinate synthase-like"/>
    <property type="match status" value="1"/>
</dbReference>
<keyword evidence="9" id="KW-0547">Nucleotide-binding</keyword>
<comment type="function">
    <text evidence="9">Catalyzes the conversion of 3-deoxy-D-arabino-heptulosonate 7-phosphate (DAHP) to dehydroquinate (DHQ).</text>
</comment>
<dbReference type="EC" id="4.2.3.4" evidence="4 9"/>
<keyword evidence="9" id="KW-0963">Cytoplasm</keyword>
<dbReference type="GO" id="GO:0000166">
    <property type="term" value="F:nucleotide binding"/>
    <property type="evidence" value="ECO:0007669"/>
    <property type="project" value="UniProtKB-KW"/>
</dbReference>
<comment type="pathway">
    <text evidence="3 9">Metabolic intermediate biosynthesis; chorismate biosynthesis; chorismate from D-erythrose 4-phosphate and phosphoenolpyruvate: step 2/7.</text>
</comment>
<keyword evidence="6 9" id="KW-0520">NAD</keyword>
<dbReference type="InterPro" id="IPR030960">
    <property type="entry name" value="DHQS/DOIS_N"/>
</dbReference>
<evidence type="ECO:0000313" key="13">
    <source>
        <dbReference type="EMBL" id="NNG37319.1"/>
    </source>
</evidence>
<dbReference type="PANTHER" id="PTHR43622:SF7">
    <property type="entry name" value="3-DEHYDROQUINATE SYNTHASE, CHLOROPLASTIC"/>
    <property type="match status" value="1"/>
</dbReference>
<comment type="cofactor">
    <cofactor evidence="2 9">
        <name>NAD(+)</name>
        <dbReference type="ChEBI" id="CHEBI:57540"/>
    </cofactor>
</comment>
<feature type="domain" description="3-dehydroquinate synthase C-terminal" evidence="12">
    <location>
        <begin position="201"/>
        <end position="352"/>
    </location>
</feature>
<dbReference type="InterPro" id="IPR056179">
    <property type="entry name" value="DHQS_C"/>
</dbReference>
<feature type="binding site" evidence="9">
    <location>
        <begin position="91"/>
        <end position="96"/>
    </location>
    <ligand>
        <name>NAD(+)</name>
        <dbReference type="ChEBI" id="CHEBI:57540"/>
    </ligand>
</feature>
<evidence type="ECO:0000256" key="10">
    <source>
        <dbReference type="SAM" id="MobiDB-lite"/>
    </source>
</evidence>
<keyword evidence="7 9" id="KW-0057">Aromatic amino acid biosynthesis</keyword>
<dbReference type="GO" id="GO:0008652">
    <property type="term" value="P:amino acid biosynthetic process"/>
    <property type="evidence" value="ECO:0007669"/>
    <property type="project" value="UniProtKB-KW"/>
</dbReference>
<dbReference type="Gene3D" id="3.40.50.1970">
    <property type="match status" value="1"/>
</dbReference>
<dbReference type="Pfam" id="PF24621">
    <property type="entry name" value="DHQS_C"/>
    <property type="match status" value="1"/>
</dbReference>
<gene>
    <name evidence="9" type="primary">aroB</name>
    <name evidence="13" type="ORF">HKD39_16750</name>
</gene>
<feature type="domain" description="3-dehydroquinate synthase N-terminal" evidence="11">
    <location>
        <begin position="87"/>
        <end position="198"/>
    </location>
</feature>
<evidence type="ECO:0000256" key="2">
    <source>
        <dbReference type="ARBA" id="ARBA00001911"/>
    </source>
</evidence>
<evidence type="ECO:0000259" key="12">
    <source>
        <dbReference type="Pfam" id="PF24621"/>
    </source>
</evidence>